<comment type="caution">
    <text evidence="2">The sequence shown here is derived from an EMBL/GenBank/DDBJ whole genome shotgun (WGS) entry which is preliminary data.</text>
</comment>
<sequence length="104" mass="12047">MNTQDLQREIQYDVKKGDMRRFHRHIINFSNEAILAYLKAGINAEKTYRDDTPMQTAIACGNIEAVLMLIQHGISIQKHDLEYAQKDTTRNILSFMFKSMGIRA</sequence>
<dbReference type="HOGENOM" id="CLU_2246225_0_0_7"/>
<dbReference type="Proteomes" id="UP000005085">
    <property type="component" value="Unassembled WGS sequence"/>
</dbReference>
<name>C3XGQ6_9HELI</name>
<dbReference type="InterPro" id="IPR036770">
    <property type="entry name" value="Ankyrin_rpt-contain_sf"/>
</dbReference>
<evidence type="ECO:0000313" key="3">
    <source>
        <dbReference type="Proteomes" id="UP000005085"/>
    </source>
</evidence>
<proteinExistence type="predicted"/>
<gene>
    <name evidence="2" type="ORF">HRAG_01252</name>
</gene>
<organism evidence="2 3">
    <name type="scientific">Helicobacter bilis ATCC 43879</name>
    <dbReference type="NCBI Taxonomy" id="613026"/>
    <lineage>
        <taxon>Bacteria</taxon>
        <taxon>Pseudomonadati</taxon>
        <taxon>Campylobacterota</taxon>
        <taxon>Epsilonproteobacteria</taxon>
        <taxon>Campylobacterales</taxon>
        <taxon>Helicobacteraceae</taxon>
        <taxon>Helicobacter</taxon>
    </lineage>
</organism>
<dbReference type="AlphaFoldDB" id="C3XGQ6"/>
<accession>C3XGQ6</accession>
<keyword evidence="3" id="KW-1185">Reference proteome</keyword>
<protein>
    <submittedName>
        <fullName evidence="2">Uncharacterized protein</fullName>
    </submittedName>
</protein>
<keyword evidence="1" id="KW-0040">ANK repeat</keyword>
<reference evidence="2 3" key="1">
    <citation type="journal article" date="2014" name="Genome Announc.">
        <title>Draft genome sequences of six enterohepatic helicobacter species isolated from humans and one from rhesus macaques.</title>
        <authorList>
            <person name="Shen Z."/>
            <person name="Sheh A."/>
            <person name="Young S.K."/>
            <person name="Abouelliel A."/>
            <person name="Ward D.V."/>
            <person name="Earl A.M."/>
            <person name="Fox J.G."/>
        </authorList>
    </citation>
    <scope>NUCLEOTIDE SEQUENCE [LARGE SCALE GENOMIC DNA]</scope>
    <source>
        <strain evidence="2 3">ATCC 43879</strain>
    </source>
</reference>
<evidence type="ECO:0000256" key="1">
    <source>
        <dbReference type="PROSITE-ProRule" id="PRU00023"/>
    </source>
</evidence>
<dbReference type="InterPro" id="IPR002110">
    <property type="entry name" value="Ankyrin_rpt"/>
</dbReference>
<feature type="repeat" description="ANK" evidence="1">
    <location>
        <begin position="49"/>
        <end position="81"/>
    </location>
</feature>
<dbReference type="Gene3D" id="1.25.40.20">
    <property type="entry name" value="Ankyrin repeat-containing domain"/>
    <property type="match status" value="1"/>
</dbReference>
<dbReference type="PROSITE" id="PS50088">
    <property type="entry name" value="ANK_REPEAT"/>
    <property type="match status" value="1"/>
</dbReference>
<dbReference type="EMBL" id="ACDN02000055">
    <property type="protein sequence ID" value="EEO24195.1"/>
    <property type="molecule type" value="Genomic_DNA"/>
</dbReference>
<dbReference type="SUPFAM" id="SSF48403">
    <property type="entry name" value="Ankyrin repeat"/>
    <property type="match status" value="1"/>
</dbReference>
<evidence type="ECO:0000313" key="2">
    <source>
        <dbReference type="EMBL" id="EEO24195.1"/>
    </source>
</evidence>
<dbReference type="RefSeq" id="WP_005218721.1">
    <property type="nucleotide sequence ID" value="NZ_KI392040.1"/>
</dbReference>